<keyword evidence="2" id="KW-1133">Transmembrane helix</keyword>
<evidence type="ECO:0000313" key="4">
    <source>
        <dbReference type="Proteomes" id="UP001056384"/>
    </source>
</evidence>
<feature type="region of interest" description="Disordered" evidence="1">
    <location>
        <begin position="1"/>
        <end position="22"/>
    </location>
</feature>
<evidence type="ECO:0000256" key="2">
    <source>
        <dbReference type="SAM" id="Phobius"/>
    </source>
</evidence>
<keyword evidence="2" id="KW-0472">Membrane</keyword>
<evidence type="ECO:0000313" key="3">
    <source>
        <dbReference type="EMBL" id="USW55443.1"/>
    </source>
</evidence>
<feature type="transmembrane region" description="Helical" evidence="2">
    <location>
        <begin position="39"/>
        <end position="62"/>
    </location>
</feature>
<protein>
    <submittedName>
        <fullName evidence="3">Mitochondrial import receptor subunit Tom6</fullName>
    </submittedName>
</protein>
<dbReference type="OrthoDB" id="5403997at2759"/>
<gene>
    <name evidence="3" type="ORF">Slin15195_G087620</name>
</gene>
<proteinExistence type="predicted"/>
<dbReference type="Proteomes" id="UP001056384">
    <property type="component" value="Chromosome 7"/>
</dbReference>
<name>A0A9Q9ENG0_9PEZI</name>
<keyword evidence="4" id="KW-1185">Reference proteome</keyword>
<dbReference type="InterPro" id="IPR020266">
    <property type="entry name" value="Tom6"/>
</dbReference>
<dbReference type="EMBL" id="CP099424">
    <property type="protein sequence ID" value="USW55443.1"/>
    <property type="molecule type" value="Genomic_DNA"/>
</dbReference>
<reference evidence="3" key="1">
    <citation type="submission" date="2022-06" db="EMBL/GenBank/DDBJ databases">
        <title>Complete genome sequences of two strains of the flax pathogen Septoria linicola.</title>
        <authorList>
            <person name="Lapalu N."/>
            <person name="Simon A."/>
            <person name="Demenou B."/>
            <person name="Paumier D."/>
            <person name="Guillot M.-P."/>
            <person name="Gout L."/>
            <person name="Valade R."/>
        </authorList>
    </citation>
    <scope>NUCLEOTIDE SEQUENCE</scope>
    <source>
        <strain evidence="3">SE15195</strain>
    </source>
</reference>
<accession>A0A9Q9ENG0</accession>
<organism evidence="3 4">
    <name type="scientific">Septoria linicola</name>
    <dbReference type="NCBI Taxonomy" id="215465"/>
    <lineage>
        <taxon>Eukaryota</taxon>
        <taxon>Fungi</taxon>
        <taxon>Dikarya</taxon>
        <taxon>Ascomycota</taxon>
        <taxon>Pezizomycotina</taxon>
        <taxon>Dothideomycetes</taxon>
        <taxon>Dothideomycetidae</taxon>
        <taxon>Mycosphaerellales</taxon>
        <taxon>Mycosphaerellaceae</taxon>
        <taxon>Septoria</taxon>
    </lineage>
</organism>
<evidence type="ECO:0000256" key="1">
    <source>
        <dbReference type="SAM" id="MobiDB-lite"/>
    </source>
</evidence>
<keyword evidence="3" id="KW-0675">Receptor</keyword>
<keyword evidence="2" id="KW-0812">Transmembrane</keyword>
<dbReference type="GO" id="GO:0005742">
    <property type="term" value="C:mitochondrial outer membrane translocase complex"/>
    <property type="evidence" value="ECO:0007669"/>
    <property type="project" value="InterPro"/>
</dbReference>
<dbReference type="Pfam" id="PF17112">
    <property type="entry name" value="Tom6"/>
    <property type="match status" value="1"/>
</dbReference>
<sequence>MPPKGAARGTAIGGPRQPQRGGFARETYNWVTSSDNRSVVTSLAFFAGGVAFLSSSWSEILLPP</sequence>
<dbReference type="GO" id="GO:0030150">
    <property type="term" value="P:protein import into mitochondrial matrix"/>
    <property type="evidence" value="ECO:0007669"/>
    <property type="project" value="InterPro"/>
</dbReference>
<dbReference type="AlphaFoldDB" id="A0A9Q9ENG0"/>